<feature type="chain" id="PRO_5031324872" evidence="1">
    <location>
        <begin position="20"/>
        <end position="164"/>
    </location>
</feature>
<comment type="caution">
    <text evidence="2">The sequence shown here is derived from an EMBL/GenBank/DDBJ whole genome shotgun (WGS) entry which is preliminary data.</text>
</comment>
<name>A0A7Y8GXG1_9BURK</name>
<evidence type="ECO:0000256" key="1">
    <source>
        <dbReference type="SAM" id="SignalP"/>
    </source>
</evidence>
<dbReference type="RefSeq" id="WP_177135711.1">
    <property type="nucleotide sequence ID" value="NZ_VYGV01000007.1"/>
</dbReference>
<keyword evidence="3" id="KW-1185">Reference proteome</keyword>
<feature type="signal peptide" evidence="1">
    <location>
        <begin position="1"/>
        <end position="19"/>
    </location>
</feature>
<dbReference type="Proteomes" id="UP000545507">
    <property type="component" value="Unassembled WGS sequence"/>
</dbReference>
<evidence type="ECO:0000313" key="3">
    <source>
        <dbReference type="Proteomes" id="UP000545507"/>
    </source>
</evidence>
<proteinExistence type="predicted"/>
<organism evidence="2 3">
    <name type="scientific">Hydrogenophaga aromaticivorans</name>
    <dbReference type="NCBI Taxonomy" id="2610898"/>
    <lineage>
        <taxon>Bacteria</taxon>
        <taxon>Pseudomonadati</taxon>
        <taxon>Pseudomonadota</taxon>
        <taxon>Betaproteobacteria</taxon>
        <taxon>Burkholderiales</taxon>
        <taxon>Comamonadaceae</taxon>
        <taxon>Hydrogenophaga</taxon>
    </lineage>
</organism>
<keyword evidence="1" id="KW-0732">Signal</keyword>
<accession>A0A7Y8GXG1</accession>
<protein>
    <submittedName>
        <fullName evidence="2">Uncharacterized protein</fullName>
    </submittedName>
</protein>
<dbReference type="EMBL" id="VYGV01000007">
    <property type="protein sequence ID" value="NWF45827.1"/>
    <property type="molecule type" value="Genomic_DNA"/>
</dbReference>
<reference evidence="2 3" key="1">
    <citation type="submission" date="2019-09" db="EMBL/GenBank/DDBJ databases">
        <title>Hydrogenophaga aromatica sp. nov., isolated from a para-xylene-degrading enrichment culture.</title>
        <authorList>
            <person name="Tancsics A."/>
            <person name="Banerjee S."/>
        </authorList>
    </citation>
    <scope>NUCLEOTIDE SEQUENCE [LARGE SCALE GENOMIC DNA]</scope>
    <source>
        <strain evidence="2 3">D2P1</strain>
    </source>
</reference>
<gene>
    <name evidence="2" type="ORF">F3K02_11280</name>
</gene>
<sequence>MKHFLTFLVLAGMALGVSAQTLWRDAPMLASPAEIRALMPDARETSPSQRAADRSALLEIPSTPIADEDFAATFHFESERLQRIHLRAQPGTRERTQALLRALQTSLRARYGLPISTKARENAAPGTVDLKWAFRRMTVQLQMVDGATVELIYSANIPGRPAGL</sequence>
<dbReference type="AlphaFoldDB" id="A0A7Y8GXG1"/>
<evidence type="ECO:0000313" key="2">
    <source>
        <dbReference type="EMBL" id="NWF45827.1"/>
    </source>
</evidence>